<accession>A0ABW8JPF1</accession>
<dbReference type="RefSeq" id="WP_404630000.1">
    <property type="nucleotide sequence ID" value="NZ_JADIKM010000001.1"/>
</dbReference>
<proteinExistence type="predicted"/>
<protein>
    <submittedName>
        <fullName evidence="1">DUF3987 domain-containing protein</fullName>
    </submittedName>
</protein>
<reference evidence="1 2" key="1">
    <citation type="submission" date="2020-10" db="EMBL/GenBank/DDBJ databases">
        <title>Phylogeny of dyella-like bacteria.</title>
        <authorList>
            <person name="Fu J."/>
        </authorList>
    </citation>
    <scope>NUCLEOTIDE SEQUENCE [LARGE SCALE GENOMIC DNA]</scope>
    <source>
        <strain evidence="1 2">Gsoil3046</strain>
    </source>
</reference>
<name>A0ABW8JPF1_9GAMM</name>
<evidence type="ECO:0000313" key="1">
    <source>
        <dbReference type="EMBL" id="MFK2902879.1"/>
    </source>
</evidence>
<gene>
    <name evidence="1" type="ORF">ISP17_02805</name>
</gene>
<dbReference type="Proteomes" id="UP001620460">
    <property type="component" value="Unassembled WGS sequence"/>
</dbReference>
<comment type="caution">
    <text evidence="1">The sequence shown here is derived from an EMBL/GenBank/DDBJ whole genome shotgun (WGS) entry which is preliminary data.</text>
</comment>
<keyword evidence="2" id="KW-1185">Reference proteome</keyword>
<sequence>MNYFNFGPPAYPLDKFPVLVRETARELSWHLQAPDALIAMSLLAVMSAACQGRIKFKLPTGQVRPVSLNIFAIAESGERKSALDDLVARALYDFVARRQAAHDLAMEQYERDLAMWDDVAQVLQQKRSALIRKGKPTDEVTMELAEHRKIKPARPRMRKMVHQDLTGRAFADAINGNGESIAWMSAEGDILLRSGAMKQLGWLNSAWDGSTLTLDRADGKSVVARNPRVTISLMAQPSAFRQHMARHGEQARGTGLLARFLVGWPASTQGKRFLSAAEPSWDNLTRFHERVGELLDEYDQALAAGSIDQTILTFTEDATTRWIKLVNDAEPLIRPEGAYHDINDVVSKASEMVGRVAAILHYFSEQEGAISLDTLERAIVIVGWHVDEFQRIFSETSDTSIAHGDANILARHFHTQVWQKGFASVRRNDILRFGPVALRVKRRLDPALDILVANGAVWTNRDRRGRSYVNLNGQFFNNFFSF</sequence>
<dbReference type="EMBL" id="JADIKM010000001">
    <property type="protein sequence ID" value="MFK2902879.1"/>
    <property type="molecule type" value="Genomic_DNA"/>
</dbReference>
<dbReference type="InterPro" id="IPR025048">
    <property type="entry name" value="DUF3987"/>
</dbReference>
<organism evidence="1 2">
    <name type="scientific">Dyella ginsengisoli</name>
    <dbReference type="NCBI Taxonomy" id="363848"/>
    <lineage>
        <taxon>Bacteria</taxon>
        <taxon>Pseudomonadati</taxon>
        <taxon>Pseudomonadota</taxon>
        <taxon>Gammaproteobacteria</taxon>
        <taxon>Lysobacterales</taxon>
        <taxon>Rhodanobacteraceae</taxon>
        <taxon>Dyella</taxon>
    </lineage>
</organism>
<evidence type="ECO:0000313" key="2">
    <source>
        <dbReference type="Proteomes" id="UP001620460"/>
    </source>
</evidence>
<dbReference type="Pfam" id="PF13148">
    <property type="entry name" value="DUF3987"/>
    <property type="match status" value="1"/>
</dbReference>